<accession>A0A0L0WAV0</accession>
<dbReference type="CDD" id="cd00367">
    <property type="entry name" value="PTS-HPr_like"/>
    <property type="match status" value="1"/>
</dbReference>
<reference evidence="8" key="1">
    <citation type="submission" date="2015-07" db="EMBL/GenBank/DDBJ databases">
        <title>Draft genome sequence of the purine-degrading Gottschalkia purinilyticum DSM 1384 (formerly Clostridium purinilyticum).</title>
        <authorList>
            <person name="Poehlein A."/>
            <person name="Schiel-Bengelsdorf B."/>
            <person name="Bengelsdorf F.R."/>
            <person name="Daniel R."/>
            <person name="Duerre P."/>
        </authorList>
    </citation>
    <scope>NUCLEOTIDE SEQUENCE [LARGE SCALE GENOMIC DNA]</scope>
    <source>
        <strain evidence="8">DSM 1384</strain>
    </source>
</reference>
<dbReference type="PANTHER" id="PTHR33705">
    <property type="entry name" value="PHOSPHOCARRIER PROTEIN HPR"/>
    <property type="match status" value="1"/>
</dbReference>
<dbReference type="GO" id="GO:0016740">
    <property type="term" value="F:transferase activity"/>
    <property type="evidence" value="ECO:0007669"/>
    <property type="project" value="UniProtKB-KW"/>
</dbReference>
<dbReference type="GO" id="GO:0009401">
    <property type="term" value="P:phosphoenolpyruvate-dependent sugar phosphotransferase system"/>
    <property type="evidence" value="ECO:0007669"/>
    <property type="project" value="UniProtKB-KW"/>
</dbReference>
<proteinExistence type="predicted"/>
<keyword evidence="4" id="KW-0963">Cytoplasm</keyword>
<dbReference type="InterPro" id="IPR035895">
    <property type="entry name" value="HPr-like_sf"/>
</dbReference>
<evidence type="ECO:0000256" key="2">
    <source>
        <dbReference type="ARBA" id="ARBA00004496"/>
    </source>
</evidence>
<feature type="domain" description="HPr" evidence="6">
    <location>
        <begin position="1"/>
        <end position="85"/>
    </location>
</feature>
<dbReference type="GO" id="GO:0005737">
    <property type="term" value="C:cytoplasm"/>
    <property type="evidence" value="ECO:0007669"/>
    <property type="project" value="UniProtKB-SubCell"/>
</dbReference>
<dbReference type="AlphaFoldDB" id="A0A0L0WAV0"/>
<dbReference type="InterPro" id="IPR050399">
    <property type="entry name" value="HPr"/>
</dbReference>
<keyword evidence="5" id="KW-0598">Phosphotransferase system</keyword>
<dbReference type="PRINTS" id="PR00107">
    <property type="entry name" value="PHOSPHOCPHPR"/>
</dbReference>
<organism evidence="7 8">
    <name type="scientific">Gottschalkia purinilytica</name>
    <name type="common">Clostridium purinilyticum</name>
    <dbReference type="NCBI Taxonomy" id="1503"/>
    <lineage>
        <taxon>Bacteria</taxon>
        <taxon>Bacillati</taxon>
        <taxon>Bacillota</taxon>
        <taxon>Tissierellia</taxon>
        <taxon>Tissierellales</taxon>
        <taxon>Gottschalkiaceae</taxon>
        <taxon>Gottschalkia</taxon>
    </lineage>
</organism>
<keyword evidence="8" id="KW-1185">Reference proteome</keyword>
<name>A0A0L0WAV0_GOTPU</name>
<dbReference type="Proteomes" id="UP000037267">
    <property type="component" value="Unassembled WGS sequence"/>
</dbReference>
<dbReference type="EMBL" id="LGSS01000006">
    <property type="protein sequence ID" value="KNF08577.1"/>
    <property type="molecule type" value="Genomic_DNA"/>
</dbReference>
<comment type="subcellular location">
    <subcellularLocation>
        <location evidence="2">Cytoplasm</location>
    </subcellularLocation>
</comment>
<evidence type="ECO:0000256" key="5">
    <source>
        <dbReference type="ARBA" id="ARBA00022683"/>
    </source>
</evidence>
<comment type="caution">
    <text evidence="7">The sequence shown here is derived from an EMBL/GenBank/DDBJ whole genome shotgun (WGS) entry which is preliminary data.</text>
</comment>
<comment type="function">
    <text evidence="1">General (non sugar-specific) component of the phosphoenolpyruvate-dependent sugar phosphotransferase system (sugar PTS). This major carbohydrate active-transport system catalyzes the phosphorylation of incoming sugar substrates concomitantly with their translocation across the cell membrane. The phosphoryl group from phosphoenolpyruvate (PEP) is transferred to the phosphoryl carrier protein HPr by enzyme I. Phospho-HPr then transfers it to the PTS EIIA domain.</text>
</comment>
<dbReference type="STRING" id="1503.CLPU_6c00630"/>
<evidence type="ECO:0000256" key="1">
    <source>
        <dbReference type="ARBA" id="ARBA00003681"/>
    </source>
</evidence>
<dbReference type="NCBIfam" id="TIGR01003">
    <property type="entry name" value="PTS_HPr_family"/>
    <property type="match status" value="1"/>
</dbReference>
<dbReference type="OrthoDB" id="9809047at2"/>
<dbReference type="PROSITE" id="PS51350">
    <property type="entry name" value="PTS_HPR_DOM"/>
    <property type="match status" value="1"/>
</dbReference>
<gene>
    <name evidence="7" type="ORF">CLPU_6c00630</name>
</gene>
<keyword evidence="7" id="KW-0808">Transferase</keyword>
<dbReference type="RefSeq" id="WP_050355096.1">
    <property type="nucleotide sequence ID" value="NZ_LGSS01000006.1"/>
</dbReference>
<evidence type="ECO:0000256" key="4">
    <source>
        <dbReference type="ARBA" id="ARBA00022490"/>
    </source>
</evidence>
<dbReference type="PROSITE" id="PS00369">
    <property type="entry name" value="PTS_HPR_HIS"/>
    <property type="match status" value="1"/>
</dbReference>
<evidence type="ECO:0000313" key="7">
    <source>
        <dbReference type="EMBL" id="KNF08577.1"/>
    </source>
</evidence>
<dbReference type="InterPro" id="IPR001020">
    <property type="entry name" value="PTS_HPr_His_P_site"/>
</dbReference>
<evidence type="ECO:0000256" key="3">
    <source>
        <dbReference type="ARBA" id="ARBA00020422"/>
    </source>
</evidence>
<dbReference type="Gene3D" id="3.30.1340.10">
    <property type="entry name" value="HPr-like"/>
    <property type="match status" value="1"/>
</dbReference>
<protein>
    <recommendedName>
        <fullName evidence="3">Phosphocarrier protein HPr</fullName>
    </recommendedName>
</protein>
<sequence>MKKVRITLNRDEGLHARAASLFVKKASRYLSDIKIVKENNEYEAKSILGIMSLGAIQGDQITLVASGEDEEDAIYELSSFLQKNV</sequence>
<evidence type="ECO:0000259" key="6">
    <source>
        <dbReference type="PROSITE" id="PS51350"/>
    </source>
</evidence>
<dbReference type="SUPFAM" id="SSF55594">
    <property type="entry name" value="HPr-like"/>
    <property type="match status" value="1"/>
</dbReference>
<dbReference type="Pfam" id="PF00381">
    <property type="entry name" value="PTS-HPr"/>
    <property type="match status" value="1"/>
</dbReference>
<evidence type="ECO:0000313" key="8">
    <source>
        <dbReference type="Proteomes" id="UP000037267"/>
    </source>
</evidence>
<dbReference type="PANTHER" id="PTHR33705:SF2">
    <property type="entry name" value="PHOSPHOCARRIER PROTEIN NPR"/>
    <property type="match status" value="1"/>
</dbReference>
<dbReference type="InterPro" id="IPR000032">
    <property type="entry name" value="HPr-like"/>
</dbReference>